<gene>
    <name evidence="2" type="ORF">BKA59DRAFT_534144</name>
</gene>
<comment type="caution">
    <text evidence="2">The sequence shown here is derived from an EMBL/GenBank/DDBJ whole genome shotgun (WGS) entry which is preliminary data.</text>
</comment>
<evidence type="ECO:0008006" key="4">
    <source>
        <dbReference type="Google" id="ProtNLM"/>
    </source>
</evidence>
<evidence type="ECO:0000313" key="2">
    <source>
        <dbReference type="EMBL" id="KAH7236534.1"/>
    </source>
</evidence>
<dbReference type="GO" id="GO:0003700">
    <property type="term" value="F:DNA-binding transcription factor activity"/>
    <property type="evidence" value="ECO:0007669"/>
    <property type="project" value="InterPro"/>
</dbReference>
<feature type="region of interest" description="Disordered" evidence="1">
    <location>
        <begin position="156"/>
        <end position="175"/>
    </location>
</feature>
<proteinExistence type="predicted"/>
<reference evidence="2" key="1">
    <citation type="journal article" date="2021" name="Nat. Commun.">
        <title>Genetic determinants of endophytism in the Arabidopsis root mycobiome.</title>
        <authorList>
            <person name="Mesny F."/>
            <person name="Miyauchi S."/>
            <person name="Thiergart T."/>
            <person name="Pickel B."/>
            <person name="Atanasova L."/>
            <person name="Karlsson M."/>
            <person name="Huettel B."/>
            <person name="Barry K.W."/>
            <person name="Haridas S."/>
            <person name="Chen C."/>
            <person name="Bauer D."/>
            <person name="Andreopoulos W."/>
            <person name="Pangilinan J."/>
            <person name="LaButti K."/>
            <person name="Riley R."/>
            <person name="Lipzen A."/>
            <person name="Clum A."/>
            <person name="Drula E."/>
            <person name="Henrissat B."/>
            <person name="Kohler A."/>
            <person name="Grigoriev I.V."/>
            <person name="Martin F.M."/>
            <person name="Hacquard S."/>
        </authorList>
    </citation>
    <scope>NUCLEOTIDE SEQUENCE</scope>
    <source>
        <strain evidence="2">MPI-SDFR-AT-0068</strain>
    </source>
</reference>
<name>A0A8K0RRC1_9HYPO</name>
<dbReference type="InterPro" id="IPR046347">
    <property type="entry name" value="bZIP_sf"/>
</dbReference>
<feature type="region of interest" description="Disordered" evidence="1">
    <location>
        <begin position="1"/>
        <end position="42"/>
    </location>
</feature>
<protein>
    <recommendedName>
        <fullName evidence="4">BZIP domain-containing protein</fullName>
    </recommendedName>
</protein>
<organism evidence="2 3">
    <name type="scientific">Fusarium tricinctum</name>
    <dbReference type="NCBI Taxonomy" id="61284"/>
    <lineage>
        <taxon>Eukaryota</taxon>
        <taxon>Fungi</taxon>
        <taxon>Dikarya</taxon>
        <taxon>Ascomycota</taxon>
        <taxon>Pezizomycotina</taxon>
        <taxon>Sordariomycetes</taxon>
        <taxon>Hypocreomycetidae</taxon>
        <taxon>Hypocreales</taxon>
        <taxon>Nectriaceae</taxon>
        <taxon>Fusarium</taxon>
        <taxon>Fusarium tricinctum species complex</taxon>
    </lineage>
</organism>
<dbReference type="AlphaFoldDB" id="A0A8K0RRC1"/>
<dbReference type="PANTHER" id="PTHR37012">
    <property type="entry name" value="B-ZIP TRANSCRIPTION FACTOR (EUROFUNG)-RELATED"/>
    <property type="match status" value="1"/>
</dbReference>
<sequence>MGEPLSAELVLPNRPRREGSRKVSALTPEKRDDKRARDREAQRKIRARAKEYIDRLENELEQLKSHKWRDRTIQDLLRRNEAIERELVELKATIKLLGNAVPCNSSIPHHPQLREPAGYSTPPWEVSNLLVGGEASCSPHGSQFLMNNEDIITHYAPQQCPSSNDQEESGNSPTYPVFPVMSSLSPASCTVSYNPASFYTTMANPNDGYY</sequence>
<feature type="compositionally biased region" description="Polar residues" evidence="1">
    <location>
        <begin position="159"/>
        <end position="174"/>
    </location>
</feature>
<dbReference type="SUPFAM" id="SSF57959">
    <property type="entry name" value="Leucine zipper domain"/>
    <property type="match status" value="1"/>
</dbReference>
<evidence type="ECO:0000256" key="1">
    <source>
        <dbReference type="SAM" id="MobiDB-lite"/>
    </source>
</evidence>
<feature type="compositionally biased region" description="Basic and acidic residues" evidence="1">
    <location>
        <begin position="28"/>
        <end position="42"/>
    </location>
</feature>
<evidence type="ECO:0000313" key="3">
    <source>
        <dbReference type="Proteomes" id="UP000813427"/>
    </source>
</evidence>
<dbReference type="CDD" id="cd14688">
    <property type="entry name" value="bZIP_YAP"/>
    <property type="match status" value="1"/>
</dbReference>
<dbReference type="EMBL" id="JAGPXF010000007">
    <property type="protein sequence ID" value="KAH7236534.1"/>
    <property type="molecule type" value="Genomic_DNA"/>
</dbReference>
<dbReference type="Gene3D" id="1.20.5.170">
    <property type="match status" value="1"/>
</dbReference>
<keyword evidence="3" id="KW-1185">Reference proteome</keyword>
<dbReference type="Proteomes" id="UP000813427">
    <property type="component" value="Unassembled WGS sequence"/>
</dbReference>
<dbReference type="OrthoDB" id="3535998at2759"/>
<accession>A0A8K0RRC1</accession>